<reference evidence="2" key="1">
    <citation type="submission" date="2019-03" db="EMBL/GenBank/DDBJ databases">
        <authorList>
            <person name="Mank J."/>
            <person name="Almeida P."/>
        </authorList>
    </citation>
    <scope>NUCLEOTIDE SEQUENCE</scope>
    <source>
        <strain evidence="2">78183</strain>
    </source>
</reference>
<evidence type="ECO:0000313" key="2">
    <source>
        <dbReference type="EMBL" id="VFU48679.1"/>
    </source>
</evidence>
<name>A0A6N2MG99_SALVM</name>
<accession>A0A6N2MG99</accession>
<dbReference type="AlphaFoldDB" id="A0A6N2MG99"/>
<organism evidence="2">
    <name type="scientific">Salix viminalis</name>
    <name type="common">Common osier</name>
    <name type="synonym">Basket willow</name>
    <dbReference type="NCBI Taxonomy" id="40686"/>
    <lineage>
        <taxon>Eukaryota</taxon>
        <taxon>Viridiplantae</taxon>
        <taxon>Streptophyta</taxon>
        <taxon>Embryophyta</taxon>
        <taxon>Tracheophyta</taxon>
        <taxon>Spermatophyta</taxon>
        <taxon>Magnoliopsida</taxon>
        <taxon>eudicotyledons</taxon>
        <taxon>Gunneridae</taxon>
        <taxon>Pentapetalae</taxon>
        <taxon>rosids</taxon>
        <taxon>fabids</taxon>
        <taxon>Malpighiales</taxon>
        <taxon>Salicaceae</taxon>
        <taxon>Saliceae</taxon>
        <taxon>Salix</taxon>
    </lineage>
</organism>
<evidence type="ECO:0000256" key="1">
    <source>
        <dbReference type="SAM" id="MobiDB-lite"/>
    </source>
</evidence>
<gene>
    <name evidence="2" type="ORF">SVIM_LOCUS320263</name>
</gene>
<protein>
    <submittedName>
        <fullName evidence="2">Uncharacterized protein</fullName>
    </submittedName>
</protein>
<dbReference type="EMBL" id="CAADRP010001707">
    <property type="protein sequence ID" value="VFU48679.1"/>
    <property type="molecule type" value="Genomic_DNA"/>
</dbReference>
<feature type="region of interest" description="Disordered" evidence="1">
    <location>
        <begin position="112"/>
        <end position="136"/>
    </location>
</feature>
<feature type="region of interest" description="Disordered" evidence="1">
    <location>
        <begin position="1"/>
        <end position="32"/>
    </location>
</feature>
<sequence length="164" mass="17631">MLPDGRFGMRADLTAETQPDGRRMMTGGSEDAHPTVHIQSARGSDHLTHGLDPTVILTPAGASSQQPCGVEHTAQMMPGRASGMVTGGFNSTAHNMADGEQVTRGARVDPTAEMQSDGENSNMLTSGRRERGPPVHVVMGNDEEVRKVDTWWNGWVGYATCDER</sequence>
<feature type="compositionally biased region" description="Polar residues" evidence="1">
    <location>
        <begin position="113"/>
        <end position="125"/>
    </location>
</feature>
<proteinExistence type="predicted"/>